<dbReference type="EC" id="2.7.11.17" evidence="1"/>
<protein>
    <submittedName>
        <fullName evidence="1">Calcium/calmodulin-dependent protein kinase type I, variant 2</fullName>
        <ecNumber evidence="1">2.7.11.17</ecNumber>
    </submittedName>
</protein>
<keyword evidence="2" id="KW-1185">Reference proteome</keyword>
<keyword evidence="1" id="KW-0418">Kinase</keyword>
<dbReference type="EMBL" id="QTSX02002841">
    <property type="protein sequence ID" value="KAJ9075046.1"/>
    <property type="molecule type" value="Genomic_DNA"/>
</dbReference>
<comment type="caution">
    <text evidence="1">The sequence shown here is derived from an EMBL/GenBank/DDBJ whole genome shotgun (WGS) entry which is preliminary data.</text>
</comment>
<evidence type="ECO:0000313" key="1">
    <source>
        <dbReference type="EMBL" id="KAJ9075046.1"/>
    </source>
</evidence>
<keyword evidence="1" id="KW-0808">Transferase</keyword>
<proteinExistence type="predicted"/>
<organism evidence="1 2">
    <name type="scientific">Entomophthora muscae</name>
    <dbReference type="NCBI Taxonomy" id="34485"/>
    <lineage>
        <taxon>Eukaryota</taxon>
        <taxon>Fungi</taxon>
        <taxon>Fungi incertae sedis</taxon>
        <taxon>Zoopagomycota</taxon>
        <taxon>Entomophthoromycotina</taxon>
        <taxon>Entomophthoromycetes</taxon>
        <taxon>Entomophthorales</taxon>
        <taxon>Entomophthoraceae</taxon>
        <taxon>Entomophthora</taxon>
    </lineage>
</organism>
<gene>
    <name evidence="1" type="primary">cmk1_1</name>
    <name evidence="1" type="ORF">DSO57_1000330</name>
</gene>
<accession>A0ACC2TKM3</accession>
<sequence>MPKESCTEISSLKNLLYETERNDSQLLVADFGLAKIMDPDQFYSLVTTCGTPGYMAPEIYLKTGYGKPVDLWAIGVITYFLLSGEPPFNEQDVIIRVRNITNAAYSFKSDKWAHVTDLRIAKDFISKLLVKDPSTRMTASQALNHPWVNPPSPRTAAAQDLTNKPINFDLELEPEEEVVRPTNVLRRSLRSAIRVVNAVNHLIRLDKLPIDEEVGHA</sequence>
<evidence type="ECO:0000313" key="2">
    <source>
        <dbReference type="Proteomes" id="UP001165960"/>
    </source>
</evidence>
<name>A0ACC2TKM3_9FUNG</name>
<dbReference type="Proteomes" id="UP001165960">
    <property type="component" value="Unassembled WGS sequence"/>
</dbReference>
<reference evidence="1" key="1">
    <citation type="submission" date="2022-04" db="EMBL/GenBank/DDBJ databases">
        <title>Genome of the entomopathogenic fungus Entomophthora muscae.</title>
        <authorList>
            <person name="Elya C."/>
            <person name="Lovett B.R."/>
            <person name="Lee E."/>
            <person name="Macias A.M."/>
            <person name="Hajek A.E."/>
            <person name="De Bivort B.L."/>
            <person name="Kasson M.T."/>
            <person name="De Fine Licht H.H."/>
            <person name="Stajich J.E."/>
        </authorList>
    </citation>
    <scope>NUCLEOTIDE SEQUENCE</scope>
    <source>
        <strain evidence="1">Berkeley</strain>
    </source>
</reference>